<dbReference type="EC" id="4.2.1.75" evidence="2"/>
<dbReference type="InterPro" id="IPR003754">
    <property type="entry name" value="4pyrrol_synth_uPrphyn_synth"/>
</dbReference>
<keyword evidence="2" id="KW-0456">Lyase</keyword>
<gene>
    <name evidence="2" type="ORF">FB555_001526</name>
</gene>
<dbReference type="PANTHER" id="PTHR40082:SF1">
    <property type="entry name" value="BLR5956 PROTEIN"/>
    <property type="match status" value="1"/>
</dbReference>
<dbReference type="AlphaFoldDB" id="A0A7W3JUC1"/>
<protein>
    <submittedName>
        <fullName evidence="2">Uroporphyrinogen-III synthase</fullName>
        <ecNumber evidence="2">4.2.1.75</ecNumber>
    </submittedName>
</protein>
<dbReference type="InterPro" id="IPR036108">
    <property type="entry name" value="4pyrrol_syn_uPrphyn_synt_sf"/>
</dbReference>
<dbReference type="Gene3D" id="3.40.50.10090">
    <property type="match status" value="2"/>
</dbReference>
<accession>A0A7W3JUC1</accession>
<dbReference type="EMBL" id="JACGWU010000004">
    <property type="protein sequence ID" value="MBA8829421.1"/>
    <property type="molecule type" value="Genomic_DNA"/>
</dbReference>
<evidence type="ECO:0000313" key="2">
    <source>
        <dbReference type="EMBL" id="MBA8829421.1"/>
    </source>
</evidence>
<evidence type="ECO:0000313" key="3">
    <source>
        <dbReference type="Proteomes" id="UP000524237"/>
    </source>
</evidence>
<name>A0A7W3JUC1_9MICO</name>
<dbReference type="GO" id="GO:0004852">
    <property type="term" value="F:uroporphyrinogen-III synthase activity"/>
    <property type="evidence" value="ECO:0007669"/>
    <property type="project" value="UniProtKB-EC"/>
</dbReference>
<dbReference type="PANTHER" id="PTHR40082">
    <property type="entry name" value="BLR5956 PROTEIN"/>
    <property type="match status" value="1"/>
</dbReference>
<dbReference type="SUPFAM" id="SSF69618">
    <property type="entry name" value="HemD-like"/>
    <property type="match status" value="1"/>
</dbReference>
<evidence type="ECO:0000259" key="1">
    <source>
        <dbReference type="Pfam" id="PF02602"/>
    </source>
</evidence>
<dbReference type="Proteomes" id="UP000524237">
    <property type="component" value="Unassembled WGS sequence"/>
</dbReference>
<organism evidence="2 3">
    <name type="scientific">Alpinimonas psychrophila</name>
    <dbReference type="NCBI Taxonomy" id="748908"/>
    <lineage>
        <taxon>Bacteria</taxon>
        <taxon>Bacillati</taxon>
        <taxon>Actinomycetota</taxon>
        <taxon>Actinomycetes</taxon>
        <taxon>Micrococcales</taxon>
        <taxon>Microbacteriaceae</taxon>
        <taxon>Alpinimonas</taxon>
    </lineage>
</organism>
<comment type="caution">
    <text evidence="2">The sequence shown here is derived from an EMBL/GenBank/DDBJ whole genome shotgun (WGS) entry which is preliminary data.</text>
</comment>
<proteinExistence type="predicted"/>
<dbReference type="RefSeq" id="WP_182484855.1">
    <property type="nucleotide sequence ID" value="NZ_JACGWU010000004.1"/>
</dbReference>
<dbReference type="InterPro" id="IPR039793">
    <property type="entry name" value="UROS/Hem4"/>
</dbReference>
<sequence length="262" mass="27333">MSLTSPIETRPLFGRKVLVPRGGPWGDSVASALRSKGATPVIAPMINFETTDDVEALQTAFADLAAGKFDWVTMTSATTVDVLAAYGAVIPPSTRVAAVGETTASALRAAGYKADLVPSEENTAHGLLESWAQATMGVVPLRILTLRSQIAIPVLTEGLKRIGHNVRSVVAYRTVGIPVEDAIIREVREGGFTAVLVTSGSVGEQVALQMGDIPSGTFVAAIGPRTAKDARAFGLRIDAVAAEQDVDSLIRLLVANALVSST</sequence>
<keyword evidence="3" id="KW-1185">Reference proteome</keyword>
<feature type="domain" description="Tetrapyrrole biosynthesis uroporphyrinogen III synthase" evidence="1">
    <location>
        <begin position="28"/>
        <end position="250"/>
    </location>
</feature>
<dbReference type="GO" id="GO:0006780">
    <property type="term" value="P:uroporphyrinogen III biosynthetic process"/>
    <property type="evidence" value="ECO:0007669"/>
    <property type="project" value="InterPro"/>
</dbReference>
<reference evidence="2 3" key="1">
    <citation type="submission" date="2020-07" db="EMBL/GenBank/DDBJ databases">
        <title>Sequencing the genomes of 1000 actinobacteria strains.</title>
        <authorList>
            <person name="Klenk H.-P."/>
        </authorList>
    </citation>
    <scope>NUCLEOTIDE SEQUENCE [LARGE SCALE GENOMIC DNA]</scope>
    <source>
        <strain evidence="2 3">DSM 23737</strain>
    </source>
</reference>
<dbReference type="Pfam" id="PF02602">
    <property type="entry name" value="HEM4"/>
    <property type="match status" value="1"/>
</dbReference>
<dbReference type="CDD" id="cd06578">
    <property type="entry name" value="HemD"/>
    <property type="match status" value="1"/>
</dbReference>